<evidence type="ECO:0000313" key="6">
    <source>
        <dbReference type="EMBL" id="CCE73007.1"/>
    </source>
</evidence>
<dbReference type="SUPFAM" id="SSF64167">
    <property type="entry name" value="SurE-like"/>
    <property type="match status" value="1"/>
</dbReference>
<protein>
    <submittedName>
        <fullName evidence="6">Piso0_000016 protein</fullName>
    </submittedName>
</protein>
<feature type="chain" id="PRO_5003519230" evidence="4">
    <location>
        <begin position="17"/>
        <end position="329"/>
    </location>
</feature>
<dbReference type="GO" id="GO:0008252">
    <property type="term" value="F:nucleotidase activity"/>
    <property type="evidence" value="ECO:0007669"/>
    <property type="project" value="InterPro"/>
</dbReference>
<dbReference type="InParanoid" id="G8YSV6"/>
<accession>G8YSV6</accession>
<dbReference type="InterPro" id="IPR036523">
    <property type="entry name" value="SurE-like_sf"/>
</dbReference>
<name>G8YSV6_PICSO</name>
<feature type="domain" description="Survival protein SurE-like phosphatase/nucleotidase" evidence="5">
    <location>
        <begin position="19"/>
        <end position="236"/>
    </location>
</feature>
<dbReference type="OrthoDB" id="4018688at2759"/>
<evidence type="ECO:0000259" key="5">
    <source>
        <dbReference type="Pfam" id="PF01975"/>
    </source>
</evidence>
<evidence type="ECO:0000256" key="4">
    <source>
        <dbReference type="SAM" id="SignalP"/>
    </source>
</evidence>
<evidence type="ECO:0000313" key="7">
    <source>
        <dbReference type="Proteomes" id="UP000005222"/>
    </source>
</evidence>
<dbReference type="AlphaFoldDB" id="G8YSV6"/>
<dbReference type="InterPro" id="IPR002828">
    <property type="entry name" value="SurE-like_Pase/nucleotidase"/>
</dbReference>
<evidence type="ECO:0000256" key="1">
    <source>
        <dbReference type="ARBA" id="ARBA00011062"/>
    </source>
</evidence>
<dbReference type="NCBIfam" id="TIGR00087">
    <property type="entry name" value="surE"/>
    <property type="match status" value="1"/>
</dbReference>
<keyword evidence="3" id="KW-0378">Hydrolase</keyword>
<gene>
    <name evidence="6" type="primary">Piso0_000016</name>
    <name evidence="6" type="ORF">GNLVRS01_PISO0B00375g</name>
</gene>
<keyword evidence="4" id="KW-0732">Signal</keyword>
<keyword evidence="7" id="KW-1185">Reference proteome</keyword>
<dbReference type="GO" id="GO:0046872">
    <property type="term" value="F:metal ion binding"/>
    <property type="evidence" value="ECO:0007669"/>
    <property type="project" value="UniProtKB-KW"/>
</dbReference>
<dbReference type="EMBL" id="FO082058">
    <property type="protein sequence ID" value="CCE73007.1"/>
    <property type="molecule type" value="Genomic_DNA"/>
</dbReference>
<dbReference type="eggNOG" id="ENOG502RXIE">
    <property type="taxonomic scope" value="Eukaryota"/>
</dbReference>
<keyword evidence="2" id="KW-0479">Metal-binding</keyword>
<organism evidence="6 7">
    <name type="scientific">Pichia sorbitophila (strain ATCC MYA-4447 / BCRC 22081 / CBS 7064 / NBRC 10061 / NRRL Y-12695)</name>
    <name type="common">Hybrid yeast</name>
    <dbReference type="NCBI Taxonomy" id="559304"/>
    <lineage>
        <taxon>Eukaryota</taxon>
        <taxon>Fungi</taxon>
        <taxon>Dikarya</taxon>
        <taxon>Ascomycota</taxon>
        <taxon>Saccharomycotina</taxon>
        <taxon>Pichiomycetes</taxon>
        <taxon>Debaryomycetaceae</taxon>
        <taxon>Millerozyma</taxon>
    </lineage>
</organism>
<dbReference type="Proteomes" id="UP000005222">
    <property type="component" value="Chromosome B"/>
</dbReference>
<evidence type="ECO:0000256" key="3">
    <source>
        <dbReference type="ARBA" id="ARBA00022801"/>
    </source>
</evidence>
<reference evidence="6 7" key="1">
    <citation type="journal article" date="2012" name="G3 (Bethesda)">
        <title>Pichia sorbitophila, an interspecies yeast hybrid reveals early steps of genome resolution following polyploidization.</title>
        <authorList>
            <person name="Leh Louis V."/>
            <person name="Despons L."/>
            <person name="Friedrich A."/>
            <person name="Martin T."/>
            <person name="Durrens P."/>
            <person name="Casaregola S."/>
            <person name="Neuveglise C."/>
            <person name="Fairhead C."/>
            <person name="Marck C."/>
            <person name="Cruz J.A."/>
            <person name="Straub M.L."/>
            <person name="Kugler V."/>
            <person name="Sacerdot C."/>
            <person name="Uzunov Z."/>
            <person name="Thierry A."/>
            <person name="Weiss S."/>
            <person name="Bleykasten C."/>
            <person name="De Montigny J."/>
            <person name="Jacques N."/>
            <person name="Jung P."/>
            <person name="Lemaire M."/>
            <person name="Mallet S."/>
            <person name="Morel G."/>
            <person name="Richard G.F."/>
            <person name="Sarkar A."/>
            <person name="Savel G."/>
            <person name="Schacherer J."/>
            <person name="Seret M.L."/>
            <person name="Talla E."/>
            <person name="Samson G."/>
            <person name="Jubin C."/>
            <person name="Poulain J."/>
            <person name="Vacherie B."/>
            <person name="Barbe V."/>
            <person name="Pelletier E."/>
            <person name="Sherman D.J."/>
            <person name="Westhof E."/>
            <person name="Weissenbach J."/>
            <person name="Baret P.V."/>
            <person name="Wincker P."/>
            <person name="Gaillardin C."/>
            <person name="Dujon B."/>
            <person name="Souciet J.L."/>
        </authorList>
    </citation>
    <scope>NUCLEOTIDE SEQUENCE [LARGE SCALE GENOMIC DNA]</scope>
    <source>
        <strain evidence="7">ATCC MYA-4447 / BCRC 22081 / CBS 7064 / NBRC 10061 / NRRL Y-12695</strain>
    </source>
</reference>
<dbReference type="PANTHER" id="PTHR30457">
    <property type="entry name" value="5'-NUCLEOTIDASE SURE"/>
    <property type="match status" value="1"/>
</dbReference>
<dbReference type="Gene3D" id="3.40.1210.10">
    <property type="entry name" value="Survival protein SurE-like phosphatase/nucleotidase"/>
    <property type="match status" value="1"/>
</dbReference>
<dbReference type="Pfam" id="PF01975">
    <property type="entry name" value="SurE"/>
    <property type="match status" value="1"/>
</dbReference>
<dbReference type="OMA" id="DSHIWYY"/>
<evidence type="ECO:0000256" key="2">
    <source>
        <dbReference type="ARBA" id="ARBA00022723"/>
    </source>
</evidence>
<dbReference type="PANTHER" id="PTHR30457:SF0">
    <property type="entry name" value="PHOSPHATASE, PUTATIVE (AFU_ORTHOLOGUE AFUA_4G01070)-RELATED"/>
    <property type="match status" value="1"/>
</dbReference>
<proteinExistence type="inferred from homology"/>
<comment type="similarity">
    <text evidence="1">Belongs to the SurE nucleotidase family.</text>
</comment>
<sequence>MRFLIAFNLLIVSVICKNILLTNDDGFAATNIRAAYRELKKAGHNVLLVASVSQRSGWAGKFDIPSTKDLPTDGEFDYVTKGSPSWGHEANDSNIWYFNGTPASCVAFGLKYVIPEFLSKNSSNTSFDKVDLVVSGPNEGTNLSPGYFTISGTIGAAVAATYRGLPAIAFSGSNSNNSFFKDSLNEDPSAPSNIYAKKVTEIVNTLFEQQGTADRVLPVGTGLNINFPPVGSQSTKNCTDPKWVFSRIAGASSFGPDIKYDKSSGMVEETDTVFNALNICYNGDCSLPSEASILGNTTSCQSSISPFSVDFGANLHLTGQIKYALSKVF</sequence>
<feature type="signal peptide" evidence="4">
    <location>
        <begin position="1"/>
        <end position="16"/>
    </location>
</feature>
<dbReference type="InterPro" id="IPR030048">
    <property type="entry name" value="SurE"/>
</dbReference>
<dbReference type="HOGENOM" id="CLU_045192_0_0_1"/>